<dbReference type="Gene3D" id="3.30.300.30">
    <property type="match status" value="1"/>
</dbReference>
<dbReference type="InterPro" id="IPR051087">
    <property type="entry name" value="Mitochondrial_ACSM"/>
</dbReference>
<dbReference type="OrthoDB" id="9778383at2"/>
<evidence type="ECO:0000313" key="7">
    <source>
        <dbReference type="EMBL" id="CUP42441.1"/>
    </source>
</evidence>
<evidence type="ECO:0000313" key="9">
    <source>
        <dbReference type="EMBL" id="RGE65872.1"/>
    </source>
</evidence>
<dbReference type="GO" id="GO:0005524">
    <property type="term" value="F:ATP binding"/>
    <property type="evidence" value="ECO:0007669"/>
    <property type="project" value="UniProtKB-KW"/>
</dbReference>
<evidence type="ECO:0000256" key="1">
    <source>
        <dbReference type="ARBA" id="ARBA00006432"/>
    </source>
</evidence>
<dbReference type="Proteomes" id="UP000095765">
    <property type="component" value="Unassembled WGS sequence"/>
</dbReference>
<evidence type="ECO:0000313" key="11">
    <source>
        <dbReference type="Proteomes" id="UP000196386"/>
    </source>
</evidence>
<dbReference type="PANTHER" id="PTHR43605">
    <property type="entry name" value="ACYL-COENZYME A SYNTHETASE"/>
    <property type="match status" value="1"/>
</dbReference>
<sequence>MIEKFLPRTQFDSYEDFKANYRLNIPENFNFSYDVIDEWARQDAKKPALVWVDGGAGERRLTFAELSALSMQAANFFTAHGVQKGDFVLLVLKQRVEAWVCMLALHRIGAIVIPATFQLMPHDIEYRCNKAGIKMICCVDDGELLGNIRQVRAACTTLRHVAVVGETIPADCIDFRRAVADYPTDFARPAGEAATDVHDLMLGYFTSGTTGMPKLIVHDYAYPLGHITTANYWHEVRDGGLHFVSADSGWAKFGWGKIYGQWICGAVIVAYDTEGKFDPVHMLQTIERLRPATFCAPPTVYRFLIKEDLSKYDLSSLKKCTIAGEPLNPEVFNRFKEATGLELTEGFGQSETTVIIANFPWFPIKPGSTGKFSPLYDLDIVDEDGNSCEDGIVGTIVVKNLDKGRPAGLLIEYRDDPEANAAAFYDNMYSTGDTAWRDGDGYIWFVGRNDDVIKCSGYRIGPFEVESALMTHPAVLECAVTAAPDPVRGQVVKATVVLARGVTPSDALKKELQNHVKKETAPYKYPRIVEFVDELPKTMSGKIKRKQIRMEDHEKAAR</sequence>
<feature type="domain" description="AMP-dependent synthetase/ligase" evidence="5">
    <location>
        <begin position="37"/>
        <end position="399"/>
    </location>
</feature>
<dbReference type="Proteomes" id="UP000196386">
    <property type="component" value="Unassembled WGS sequence"/>
</dbReference>
<reference evidence="11" key="2">
    <citation type="submission" date="2017-04" db="EMBL/GenBank/DDBJ databases">
        <title>Function of individual gut microbiota members based on whole genome sequencing of pure cultures obtained from chicken caecum.</title>
        <authorList>
            <person name="Medvecky M."/>
            <person name="Cejkova D."/>
            <person name="Polansky O."/>
            <person name="Karasova D."/>
            <person name="Kubasova T."/>
            <person name="Cizek A."/>
            <person name="Rychlik I."/>
        </authorList>
    </citation>
    <scope>NUCLEOTIDE SEQUENCE [LARGE SCALE GENOMIC DNA]</scope>
    <source>
        <strain evidence="11">An175</strain>
    </source>
</reference>
<dbReference type="Pfam" id="PF13193">
    <property type="entry name" value="AMP-binding_C"/>
    <property type="match status" value="1"/>
</dbReference>
<gene>
    <name evidence="7" type="primary">acsA</name>
    <name evidence="8" type="ORF">B5F11_01750</name>
    <name evidence="9" type="ORF">DXC40_15030</name>
    <name evidence="7" type="ORF">ERS852551_00752</name>
</gene>
<evidence type="ECO:0000313" key="12">
    <source>
        <dbReference type="Proteomes" id="UP000260828"/>
    </source>
</evidence>
<evidence type="ECO:0000256" key="3">
    <source>
        <dbReference type="ARBA" id="ARBA00022741"/>
    </source>
</evidence>
<comment type="similarity">
    <text evidence="1">Belongs to the ATP-dependent AMP-binding enzyme family.</text>
</comment>
<evidence type="ECO:0000313" key="8">
    <source>
        <dbReference type="EMBL" id="OUP71614.1"/>
    </source>
</evidence>
<dbReference type="Pfam" id="PF00501">
    <property type="entry name" value="AMP-binding"/>
    <property type="match status" value="1"/>
</dbReference>
<reference evidence="9 12" key="4">
    <citation type="submission" date="2018-08" db="EMBL/GenBank/DDBJ databases">
        <title>A genome reference for cultivated species of the human gut microbiota.</title>
        <authorList>
            <person name="Zou Y."/>
            <person name="Xue W."/>
            <person name="Luo G."/>
        </authorList>
    </citation>
    <scope>NUCLEOTIDE SEQUENCE [LARGE SCALE GENOMIC DNA]</scope>
    <source>
        <strain evidence="9 12">TF05-12AC</strain>
    </source>
</reference>
<evidence type="ECO:0000256" key="4">
    <source>
        <dbReference type="ARBA" id="ARBA00022840"/>
    </source>
</evidence>
<organism evidence="7 10">
    <name type="scientific">Anaerotruncus colihominis</name>
    <dbReference type="NCBI Taxonomy" id="169435"/>
    <lineage>
        <taxon>Bacteria</taxon>
        <taxon>Bacillati</taxon>
        <taxon>Bacillota</taxon>
        <taxon>Clostridia</taxon>
        <taxon>Eubacteriales</taxon>
        <taxon>Oscillospiraceae</taxon>
        <taxon>Anaerotruncus</taxon>
    </lineage>
</organism>
<dbReference type="GO" id="GO:0006637">
    <property type="term" value="P:acyl-CoA metabolic process"/>
    <property type="evidence" value="ECO:0007669"/>
    <property type="project" value="TreeGrafter"/>
</dbReference>
<evidence type="ECO:0000256" key="2">
    <source>
        <dbReference type="ARBA" id="ARBA00022598"/>
    </source>
</evidence>
<dbReference type="GO" id="GO:0006633">
    <property type="term" value="P:fatty acid biosynthetic process"/>
    <property type="evidence" value="ECO:0007669"/>
    <property type="project" value="TreeGrafter"/>
</dbReference>
<dbReference type="InterPro" id="IPR000873">
    <property type="entry name" value="AMP-dep_synth/lig_dom"/>
</dbReference>
<dbReference type="AlphaFoldDB" id="A0A174N5A6"/>
<protein>
    <submittedName>
        <fullName evidence="8">Acetyl-CoA synthetase</fullName>
    </submittedName>
    <submittedName>
        <fullName evidence="7">Acetyl-coenzyme A synthetase</fullName>
        <ecNumber evidence="7">6.2.1.1</ecNumber>
    </submittedName>
</protein>
<evidence type="ECO:0000259" key="6">
    <source>
        <dbReference type="Pfam" id="PF13193"/>
    </source>
</evidence>
<keyword evidence="2 7" id="KW-0436">Ligase</keyword>
<accession>A0A174N5A6</accession>
<dbReference type="GO" id="GO:0003987">
    <property type="term" value="F:acetate-CoA ligase activity"/>
    <property type="evidence" value="ECO:0007669"/>
    <property type="project" value="UniProtKB-EC"/>
</dbReference>
<proteinExistence type="inferred from homology"/>
<dbReference type="Gene3D" id="3.40.50.12780">
    <property type="entry name" value="N-terminal domain of ligase-like"/>
    <property type="match status" value="1"/>
</dbReference>
<keyword evidence="4" id="KW-0067">ATP-binding</keyword>
<dbReference type="PANTHER" id="PTHR43605:SF10">
    <property type="entry name" value="ACYL-COA SYNTHETASE MEDIUM CHAIN FAMILY MEMBER 3"/>
    <property type="match status" value="1"/>
</dbReference>
<evidence type="ECO:0000313" key="10">
    <source>
        <dbReference type="Proteomes" id="UP000095765"/>
    </source>
</evidence>
<dbReference type="EMBL" id="CZBE01000004">
    <property type="protein sequence ID" value="CUP42441.1"/>
    <property type="molecule type" value="Genomic_DNA"/>
</dbReference>
<dbReference type="FunFam" id="3.30.300.30:FF:000005">
    <property type="entry name" value="Acyl-coenzyme A synthetase ACSM5, mitochondrial"/>
    <property type="match status" value="1"/>
</dbReference>
<dbReference type="RefSeq" id="WP_055244222.1">
    <property type="nucleotide sequence ID" value="NZ_CZBE01000004.1"/>
</dbReference>
<reference evidence="7 10" key="1">
    <citation type="submission" date="2015-09" db="EMBL/GenBank/DDBJ databases">
        <authorList>
            <consortium name="Pathogen Informatics"/>
        </authorList>
    </citation>
    <scope>NUCLEOTIDE SEQUENCE [LARGE SCALE GENOMIC DNA]</scope>
    <source>
        <strain evidence="7 10">2789STDY5834939</strain>
    </source>
</reference>
<dbReference type="Proteomes" id="UP000260828">
    <property type="component" value="Unassembled WGS sequence"/>
</dbReference>
<keyword evidence="3" id="KW-0547">Nucleotide-binding</keyword>
<dbReference type="SUPFAM" id="SSF56801">
    <property type="entry name" value="Acetyl-CoA synthetase-like"/>
    <property type="match status" value="1"/>
</dbReference>
<feature type="domain" description="AMP-binding enzyme C-terminal" evidence="6">
    <location>
        <begin position="464"/>
        <end position="542"/>
    </location>
</feature>
<reference evidence="8" key="3">
    <citation type="journal article" date="2018" name="BMC Genomics">
        <title>Whole genome sequencing and function prediction of 133 gut anaerobes isolated from chicken caecum in pure cultures.</title>
        <authorList>
            <person name="Medvecky M."/>
            <person name="Cejkova D."/>
            <person name="Polansky O."/>
            <person name="Karasova D."/>
            <person name="Kubasova T."/>
            <person name="Cizek A."/>
            <person name="Rychlik I."/>
        </authorList>
    </citation>
    <scope>NUCLEOTIDE SEQUENCE</scope>
    <source>
        <strain evidence="8">An175</strain>
    </source>
</reference>
<dbReference type="GO" id="GO:0004321">
    <property type="term" value="F:fatty-acyl-CoA synthase activity"/>
    <property type="evidence" value="ECO:0007669"/>
    <property type="project" value="TreeGrafter"/>
</dbReference>
<dbReference type="EC" id="6.2.1.1" evidence="7"/>
<dbReference type="GO" id="GO:0015645">
    <property type="term" value="F:fatty acid ligase activity"/>
    <property type="evidence" value="ECO:0007669"/>
    <property type="project" value="TreeGrafter"/>
</dbReference>
<dbReference type="InterPro" id="IPR045851">
    <property type="entry name" value="AMP-bd_C_sf"/>
</dbReference>
<dbReference type="EMBL" id="NFKP01000001">
    <property type="protein sequence ID" value="OUP71614.1"/>
    <property type="molecule type" value="Genomic_DNA"/>
</dbReference>
<dbReference type="InterPro" id="IPR025110">
    <property type="entry name" value="AMP-bd_C"/>
</dbReference>
<name>A0A174N5A6_9FIRM</name>
<dbReference type="InterPro" id="IPR042099">
    <property type="entry name" value="ANL_N_sf"/>
</dbReference>
<dbReference type="EMBL" id="QVME01000010">
    <property type="protein sequence ID" value="RGE65872.1"/>
    <property type="molecule type" value="Genomic_DNA"/>
</dbReference>
<evidence type="ECO:0000259" key="5">
    <source>
        <dbReference type="Pfam" id="PF00501"/>
    </source>
</evidence>